<dbReference type="EMBL" id="AYLO01000112">
    <property type="protein sequence ID" value="ESS70638.1"/>
    <property type="molecule type" value="Genomic_DNA"/>
</dbReference>
<dbReference type="InterPro" id="IPR041238">
    <property type="entry name" value="Rap1a"/>
</dbReference>
<gene>
    <name evidence="3" type="ORF">MGMO_120c00250</name>
</gene>
<dbReference type="Gene3D" id="1.10.890.40">
    <property type="match status" value="1"/>
</dbReference>
<comment type="caution">
    <text evidence="3">The sequence shown here is derived from an EMBL/GenBank/DDBJ whole genome shotgun (WGS) entry which is preliminary data.</text>
</comment>
<name>V5C1I3_9GAMM</name>
<evidence type="ECO:0000259" key="2">
    <source>
        <dbReference type="Pfam" id="PF18602"/>
    </source>
</evidence>
<accession>V5C1I3</accession>
<reference evidence="3 4" key="1">
    <citation type="journal article" date="2013" name="Genome Announc.">
        <title>Draft Genome Sequence of the Methanotrophic Gammaproteobacterium Methyloglobulus morosus DSM 22980 Strain KoM1.</title>
        <authorList>
            <person name="Poehlein A."/>
            <person name="Deutzmann J.S."/>
            <person name="Daniel R."/>
            <person name="Simeonova D.D."/>
        </authorList>
    </citation>
    <scope>NUCLEOTIDE SEQUENCE [LARGE SCALE GENOMIC DNA]</scope>
    <source>
        <strain evidence="3 4">KoM1</strain>
    </source>
</reference>
<evidence type="ECO:0000313" key="3">
    <source>
        <dbReference type="EMBL" id="ESS70638.1"/>
    </source>
</evidence>
<organism evidence="3 4">
    <name type="scientific">Methyloglobulus morosus KoM1</name>
    <dbReference type="NCBI Taxonomy" id="1116472"/>
    <lineage>
        <taxon>Bacteria</taxon>
        <taxon>Pseudomonadati</taxon>
        <taxon>Pseudomonadota</taxon>
        <taxon>Gammaproteobacteria</taxon>
        <taxon>Methylococcales</taxon>
        <taxon>Methylococcaceae</taxon>
        <taxon>Methyloglobulus</taxon>
    </lineage>
</organism>
<feature type="domain" description="Rap1a immunity protein" evidence="2">
    <location>
        <begin position="60"/>
        <end position="133"/>
    </location>
</feature>
<dbReference type="Proteomes" id="UP000017842">
    <property type="component" value="Unassembled WGS sequence"/>
</dbReference>
<dbReference type="Pfam" id="PF18602">
    <property type="entry name" value="Rap1a"/>
    <property type="match status" value="1"/>
</dbReference>
<dbReference type="PROSITE" id="PS51257">
    <property type="entry name" value="PROKAR_LIPOPROTEIN"/>
    <property type="match status" value="1"/>
</dbReference>
<dbReference type="STRING" id="1116472.MGMO_120c00250"/>
<evidence type="ECO:0000256" key="1">
    <source>
        <dbReference type="SAM" id="SignalP"/>
    </source>
</evidence>
<sequence>MRYRKHKNVKKQQFIFLPRLLIMLLITSGCNAGVVEKGVEPSSSITVDNVNLTARQFFTAYTSPNEPERDRAMLYLLGVLDATEKKSWCDYSTLKTITIRENIFEYFKKLPSDRLKNRASSVIEESLHSLFPCGGRK</sequence>
<feature type="signal peptide" evidence="1">
    <location>
        <begin position="1"/>
        <end position="32"/>
    </location>
</feature>
<keyword evidence="4" id="KW-1185">Reference proteome</keyword>
<keyword evidence="1" id="KW-0732">Signal</keyword>
<feature type="chain" id="PRO_5004731731" evidence="1">
    <location>
        <begin position="33"/>
        <end position="137"/>
    </location>
</feature>
<dbReference type="eggNOG" id="ENOG5032Y3B">
    <property type="taxonomic scope" value="Bacteria"/>
</dbReference>
<evidence type="ECO:0000313" key="4">
    <source>
        <dbReference type="Proteomes" id="UP000017842"/>
    </source>
</evidence>
<proteinExistence type="predicted"/>
<dbReference type="AlphaFoldDB" id="V5C1I3"/>
<protein>
    <submittedName>
        <fullName evidence="3">Rap1a protein</fullName>
    </submittedName>
</protein>